<dbReference type="Proteomes" id="UP000254866">
    <property type="component" value="Unassembled WGS sequence"/>
</dbReference>
<dbReference type="AlphaFoldDB" id="A0A370TBV2"/>
<feature type="domain" description="C2H2-type" evidence="2">
    <location>
        <begin position="718"/>
        <end position="741"/>
    </location>
</feature>
<evidence type="ECO:0000259" key="2">
    <source>
        <dbReference type="PROSITE" id="PS00028"/>
    </source>
</evidence>
<dbReference type="Pfam" id="PF11917">
    <property type="entry name" value="DUF3435"/>
    <property type="match status" value="1"/>
</dbReference>
<accession>A0A370TBV2</accession>
<evidence type="ECO:0000313" key="3">
    <source>
        <dbReference type="EMBL" id="RDL31538.1"/>
    </source>
</evidence>
<dbReference type="PANTHER" id="PTHR37535:SF3">
    <property type="entry name" value="FLUG DOMAIN-CONTAINING PROTEIN"/>
    <property type="match status" value="1"/>
</dbReference>
<proteinExistence type="predicted"/>
<comment type="caution">
    <text evidence="3">The sequence shown here is derived from an EMBL/GenBank/DDBJ whole genome shotgun (WGS) entry which is preliminary data.</text>
</comment>
<dbReference type="InterPro" id="IPR013087">
    <property type="entry name" value="Znf_C2H2_type"/>
</dbReference>
<dbReference type="PROSITE" id="PS00028">
    <property type="entry name" value="ZINC_FINGER_C2H2_1"/>
    <property type="match status" value="1"/>
</dbReference>
<keyword evidence="4" id="KW-1185">Reference proteome</keyword>
<dbReference type="OrthoDB" id="3437109at2759"/>
<evidence type="ECO:0000256" key="1">
    <source>
        <dbReference type="SAM" id="Coils"/>
    </source>
</evidence>
<dbReference type="EMBL" id="NPIC01000012">
    <property type="protein sequence ID" value="RDL31538.1"/>
    <property type="molecule type" value="Genomic_DNA"/>
</dbReference>
<dbReference type="STRING" id="2656787.A0A370TBV2"/>
<protein>
    <recommendedName>
        <fullName evidence="2">C2H2-type domain-containing protein</fullName>
    </recommendedName>
</protein>
<gene>
    <name evidence="3" type="ORF">BP5553_09747</name>
</gene>
<name>A0A370TBV2_9HELO</name>
<dbReference type="InterPro" id="IPR021842">
    <property type="entry name" value="DUF3435"/>
</dbReference>
<dbReference type="PANTHER" id="PTHR37535">
    <property type="entry name" value="FLUG DOMAIN PROTEIN"/>
    <property type="match status" value="1"/>
</dbReference>
<dbReference type="RefSeq" id="XP_031865669.1">
    <property type="nucleotide sequence ID" value="XM_032018370.1"/>
</dbReference>
<dbReference type="GeneID" id="43602596"/>
<evidence type="ECO:0000313" key="4">
    <source>
        <dbReference type="Proteomes" id="UP000254866"/>
    </source>
</evidence>
<feature type="coiled-coil region" evidence="1">
    <location>
        <begin position="946"/>
        <end position="987"/>
    </location>
</feature>
<sequence length="1047" mass="120120">MGRKTYTPEERLALAQKRGFAAETTSDRQDQLSKVEQLSLAGATEKRHQDRFAYKDTRYHAVKGLKMEVSRRPDTATFKDFMEYYASSRDGLIDELPTMHSVLNMWYKFVGYLNRITKSKLDRQVCSDVAAFISGSLRQKLNLSTKKRDKYLVTQKDLTRLLEYLWCSDDHEYLHERLRVQLTFCLIIFAACGARAGAIVESSSYKGSNEALTYKDCHIHLVRRLGGGFEFHLEIIQRFVKGKRGDENDNLHIIITPKDRLLYNGFWVLASLAIADNAIKGFKTLDDLEKARVPDGRDSWELEWEEDARDLPILRMATAEGVHKYRALTYAALWNQIVSLGIRAGYRDSVKIHAIRAGVANKIKDPEKRKQTLGHGDHVIYYKSYASKIVEVDGLSEYLGDAPSTEHIEQLRSMDHRRDKNAPRKLPAAEKVEFDRSPKIREVNMRIEKITRDIAGKPAEHPALFKERQKLYGEKRQQLRLAERLSREKWFNTSYDVEALRQLQTEEIDAKALAKPRQISTFYLTRRLMPARDRVANVILLTPDLRSDKYRAAQRDIYSLCIDDSRVAYRPNEHPIDGACPREGCSTAMIELPVAMRSRHIHACRQRELRDTLSQQPSSYSRRLRNRKLPFAEYCYACCEWSCSEDSWNSHCRSHLERLELRCGLLSFRYTLVVAGYCPFCLGDEGLSPSQRMRQWMTKPTLLNHIDIHLTTYTGLECPHPICHVSLERPSDFTAHFEDVHIIGEPRSNCVSRNRRRDDEKEEIQGMNGEATDHMTRKLVVIGGTPHFMAQMASAEWLQSIPTPASGAKVLRLYTFTMSCPRTSNQERARRRTECRKKLSEHIHSRLGIAVLPANVKLMTKSEDPYQWNIFSTDKTALFDKQLSKHSTGAYIDLCNGVGVHFEAVLSEGAANHEQTGRPIITGAIPNGKGNSNHLSRDIDKVHVAAEEWRERYKAELARRESLEVELAAVKSENTELLNEIKALREVEVTRTLDLDKTKEILSRLSHMLQDRASKAYEDLQQVTRVAEYLHLGSKPLVTMQGHLATG</sequence>
<reference evidence="3 4" key="1">
    <citation type="journal article" date="2018" name="IMA Fungus">
        <title>IMA Genome-F 9: Draft genome sequence of Annulohypoxylon stygium, Aspergillus mulundensis, Berkeleyomyces basicola (syn. Thielaviopsis basicola), Ceratocystis smalleyi, two Cercospora beticola strains, Coleophoma cylindrospora, Fusarium fracticaudum, Phialophora cf. hyalina, and Morchella septimelata.</title>
        <authorList>
            <person name="Wingfield B.D."/>
            <person name="Bills G.F."/>
            <person name="Dong Y."/>
            <person name="Huang W."/>
            <person name="Nel W.J."/>
            <person name="Swalarsk-Parry B.S."/>
            <person name="Vaghefi N."/>
            <person name="Wilken P.M."/>
            <person name="An Z."/>
            <person name="de Beer Z.W."/>
            <person name="De Vos L."/>
            <person name="Chen L."/>
            <person name="Duong T.A."/>
            <person name="Gao Y."/>
            <person name="Hammerbacher A."/>
            <person name="Kikkert J.R."/>
            <person name="Li Y."/>
            <person name="Li H."/>
            <person name="Li K."/>
            <person name="Li Q."/>
            <person name="Liu X."/>
            <person name="Ma X."/>
            <person name="Naidoo K."/>
            <person name="Pethybridge S.J."/>
            <person name="Sun J."/>
            <person name="Steenkamp E.T."/>
            <person name="van der Nest M.A."/>
            <person name="van Wyk S."/>
            <person name="Wingfield M.J."/>
            <person name="Xiong C."/>
            <person name="Yue Q."/>
            <person name="Zhang X."/>
        </authorList>
    </citation>
    <scope>NUCLEOTIDE SEQUENCE [LARGE SCALE GENOMIC DNA]</scope>
    <source>
        <strain evidence="3 4">BP 5553</strain>
    </source>
</reference>
<keyword evidence="1" id="KW-0175">Coiled coil</keyword>
<organism evidence="3 4">
    <name type="scientific">Venustampulla echinocandica</name>
    <dbReference type="NCBI Taxonomy" id="2656787"/>
    <lineage>
        <taxon>Eukaryota</taxon>
        <taxon>Fungi</taxon>
        <taxon>Dikarya</taxon>
        <taxon>Ascomycota</taxon>
        <taxon>Pezizomycotina</taxon>
        <taxon>Leotiomycetes</taxon>
        <taxon>Helotiales</taxon>
        <taxon>Pleuroascaceae</taxon>
        <taxon>Venustampulla</taxon>
    </lineage>
</organism>